<name>E0Q9R3_9BIFI</name>
<keyword evidence="1" id="KW-0812">Transmembrane</keyword>
<dbReference type="Proteomes" id="UP000003323">
    <property type="component" value="Unassembled WGS sequence"/>
</dbReference>
<comment type="caution">
    <text evidence="2">The sequence shown here is derived from an EMBL/GenBank/DDBJ whole genome shotgun (WGS) entry which is preliminary data.</text>
</comment>
<evidence type="ECO:0000313" key="2">
    <source>
        <dbReference type="EMBL" id="EFM40688.1"/>
    </source>
</evidence>
<gene>
    <name evidence="2" type="ORF">HMPREF0168_1711</name>
</gene>
<evidence type="ECO:0000313" key="3">
    <source>
        <dbReference type="Proteomes" id="UP000003323"/>
    </source>
</evidence>
<dbReference type="EMBL" id="AEEQ01000011">
    <property type="protein sequence ID" value="EFM40688.1"/>
    <property type="molecule type" value="Genomic_DNA"/>
</dbReference>
<feature type="transmembrane region" description="Helical" evidence="1">
    <location>
        <begin position="41"/>
        <end position="61"/>
    </location>
</feature>
<evidence type="ECO:0000256" key="1">
    <source>
        <dbReference type="SAM" id="Phobius"/>
    </source>
</evidence>
<sequence>MIMATTIKTHVSELAAAAATLIGLMVYLVNSTTGYMAGQGLSALVIALSVVAIVALAARAFAGNRLPAVLNDVLLIGAEVLLLVSFAQFVLERVRLAADIYFIPVNYPASEQTSLNVALIGVACYLVAILLLVVKAFTAKDAQHTAVMLEPAAE</sequence>
<dbReference type="AlphaFoldDB" id="E0Q9R3"/>
<organism evidence="2 3">
    <name type="scientific">Bifidobacterium dentium ATCC 27679</name>
    <dbReference type="NCBI Taxonomy" id="871562"/>
    <lineage>
        <taxon>Bacteria</taxon>
        <taxon>Bacillati</taxon>
        <taxon>Actinomycetota</taxon>
        <taxon>Actinomycetes</taxon>
        <taxon>Bifidobacteriales</taxon>
        <taxon>Bifidobacteriaceae</taxon>
        <taxon>Bifidobacterium</taxon>
    </lineage>
</organism>
<keyword evidence="1" id="KW-1133">Transmembrane helix</keyword>
<dbReference type="HOGENOM" id="CLU_1802018_0_0_11"/>
<keyword evidence="1" id="KW-0472">Membrane</keyword>
<evidence type="ECO:0008006" key="4">
    <source>
        <dbReference type="Google" id="ProtNLM"/>
    </source>
</evidence>
<feature type="transmembrane region" description="Helical" evidence="1">
    <location>
        <begin position="115"/>
        <end position="134"/>
    </location>
</feature>
<protein>
    <recommendedName>
        <fullName evidence="4">Sodium:proton antiporter</fullName>
    </recommendedName>
</protein>
<feature type="transmembrane region" description="Helical" evidence="1">
    <location>
        <begin position="12"/>
        <end position="29"/>
    </location>
</feature>
<proteinExistence type="predicted"/>
<feature type="transmembrane region" description="Helical" evidence="1">
    <location>
        <begin position="73"/>
        <end position="91"/>
    </location>
</feature>
<accession>E0Q9R3</accession>
<reference evidence="2 3" key="1">
    <citation type="submission" date="2010-08" db="EMBL/GenBank/DDBJ databases">
        <authorList>
            <person name="Muzny D."/>
            <person name="Qin X."/>
            <person name="Deng J."/>
            <person name="Jiang H."/>
            <person name="Liu Y."/>
            <person name="Qu J."/>
            <person name="Song X.-Z."/>
            <person name="Zhang L."/>
            <person name="Thornton R."/>
            <person name="Coyle M."/>
            <person name="Francisco L."/>
            <person name="Jackson L."/>
            <person name="Javaid M."/>
            <person name="Korchina V."/>
            <person name="Kovar C."/>
            <person name="Mata R."/>
            <person name="Mathew T."/>
            <person name="Ngo R."/>
            <person name="Nguyen L."/>
            <person name="Nguyen N."/>
            <person name="Okwuonu G."/>
            <person name="Ongeri F."/>
            <person name="Pham C."/>
            <person name="Simmons D."/>
            <person name="Wilczek-Boney K."/>
            <person name="Hale W."/>
            <person name="Jakkamsetti A."/>
            <person name="Pham P."/>
            <person name="Ruth R."/>
            <person name="San Lucas F."/>
            <person name="Warren J."/>
            <person name="Zhang J."/>
            <person name="Zhao Z."/>
            <person name="Zhou C."/>
            <person name="Zhu D."/>
            <person name="Lee S."/>
            <person name="Bess C."/>
            <person name="Blankenburg K."/>
            <person name="Forbes L."/>
            <person name="Fu Q."/>
            <person name="Gubbala S."/>
            <person name="Hirani K."/>
            <person name="Jayaseelan J.C."/>
            <person name="Lara F."/>
            <person name="Munidasa M."/>
            <person name="Palculict T."/>
            <person name="Patil S."/>
            <person name="Pu L.-L."/>
            <person name="Saada N."/>
            <person name="Tang L."/>
            <person name="Weissenberger G."/>
            <person name="Zhu Y."/>
            <person name="Hemphill L."/>
            <person name="Shang Y."/>
            <person name="Youmans B."/>
            <person name="Ayvaz T."/>
            <person name="Ross M."/>
            <person name="Santibanez J."/>
            <person name="Aqrawi P."/>
            <person name="Gross S."/>
            <person name="Joshi V."/>
            <person name="Fowler G."/>
            <person name="Nazareth L."/>
            <person name="Reid J."/>
            <person name="Worley K."/>
            <person name="Petrosino J."/>
            <person name="Highlander S."/>
            <person name="Gibbs R."/>
        </authorList>
    </citation>
    <scope>NUCLEOTIDE SEQUENCE [LARGE SCALE GENOMIC DNA]</scope>
    <source>
        <strain evidence="2 3">ATCC 27679</strain>
    </source>
</reference>